<dbReference type="CDD" id="cd01008">
    <property type="entry name" value="PBP2_NrtA_SsuA_CpmA_like"/>
    <property type="match status" value="1"/>
</dbReference>
<dbReference type="InterPro" id="IPR015168">
    <property type="entry name" value="SsuA/THI5"/>
</dbReference>
<feature type="chain" id="PRO_5026957491" evidence="4">
    <location>
        <begin position="28"/>
        <end position="332"/>
    </location>
</feature>
<dbReference type="SUPFAM" id="SSF53850">
    <property type="entry name" value="Periplasmic binding protein-like II"/>
    <property type="match status" value="1"/>
</dbReference>
<comment type="similarity">
    <text evidence="2">Belongs to the bacterial solute-binding protein SsuA/TauA family.</text>
</comment>
<evidence type="ECO:0000256" key="4">
    <source>
        <dbReference type="SAM" id="SignalP"/>
    </source>
</evidence>
<dbReference type="Gene3D" id="3.40.190.10">
    <property type="entry name" value="Periplasmic binding protein-like II"/>
    <property type="match status" value="2"/>
</dbReference>
<feature type="domain" description="Solute-binding protein family 3/N-terminal" evidence="5">
    <location>
        <begin position="52"/>
        <end position="283"/>
    </location>
</feature>
<dbReference type="PROSITE" id="PS51257">
    <property type="entry name" value="PROKAR_LIPOPROTEIN"/>
    <property type="match status" value="1"/>
</dbReference>
<dbReference type="PANTHER" id="PTHR30024:SF47">
    <property type="entry name" value="TAURINE-BINDING PERIPLASMIC PROTEIN"/>
    <property type="match status" value="1"/>
</dbReference>
<name>A0A6N2THZ5_9FIRM</name>
<feature type="signal peptide" evidence="4">
    <location>
        <begin position="1"/>
        <end position="27"/>
    </location>
</feature>
<protein>
    <submittedName>
        <fullName evidence="6">Aliphatic sulfonates-binding protein</fullName>
    </submittedName>
</protein>
<organism evidence="6">
    <name type="scientific">Anaerococcus vaginalis</name>
    <dbReference type="NCBI Taxonomy" id="33037"/>
    <lineage>
        <taxon>Bacteria</taxon>
        <taxon>Bacillati</taxon>
        <taxon>Bacillota</taxon>
        <taxon>Tissierellia</taxon>
        <taxon>Tissierellales</taxon>
        <taxon>Peptoniphilaceae</taxon>
        <taxon>Anaerococcus</taxon>
    </lineage>
</organism>
<sequence length="332" mass="36602">MKNKFLKILSIFALVFAITSCSNKDNASNENISNANMSNPSSNTKEKLSIDELNVTYVTSPLNVPSIIEKNKEIFAKHLPNVKINYKEITSGADQTAALASGDVDLLYGLGGSSAILAKANGQDLKVLNMYSKAPKAFSLFAKDDSIKNPSDLKGKKIGGPAGTNLHQELLAYLEKEKMSEKDVEFSNMSIPDAAAALDSGNLDVALLGGPAAYKAKEAGLYEITNGEDLIDAIICVASSEKFAKDHPDVIKAINDAQNEIAEFMEKNKDQTKEIVKKELDLDDKAYDYMYPMYDFSTKITEEDKKGFERTKKFMLDNKMIEKDFDINLLFK</sequence>
<evidence type="ECO:0000256" key="1">
    <source>
        <dbReference type="ARBA" id="ARBA00004418"/>
    </source>
</evidence>
<dbReference type="GO" id="GO:0042597">
    <property type="term" value="C:periplasmic space"/>
    <property type="evidence" value="ECO:0007669"/>
    <property type="project" value="UniProtKB-SubCell"/>
</dbReference>
<dbReference type="Pfam" id="PF09084">
    <property type="entry name" value="NMT1"/>
    <property type="match status" value="1"/>
</dbReference>
<comment type="subcellular location">
    <subcellularLocation>
        <location evidence="1">Periplasm</location>
    </subcellularLocation>
</comment>
<dbReference type="EMBL" id="CACRSW010000026">
    <property type="protein sequence ID" value="VYT05350.1"/>
    <property type="molecule type" value="Genomic_DNA"/>
</dbReference>
<reference evidence="6" key="1">
    <citation type="submission" date="2019-11" db="EMBL/GenBank/DDBJ databases">
        <authorList>
            <person name="Feng L."/>
        </authorList>
    </citation>
    <scope>NUCLEOTIDE SEQUENCE</scope>
    <source>
        <strain evidence="6">AvaginalisLFYP127</strain>
    </source>
</reference>
<keyword evidence="3 4" id="KW-0732">Signal</keyword>
<dbReference type="AlphaFoldDB" id="A0A6N2THZ5"/>
<dbReference type="PANTHER" id="PTHR30024">
    <property type="entry name" value="ALIPHATIC SULFONATES-BINDING PROTEIN-RELATED"/>
    <property type="match status" value="1"/>
</dbReference>
<dbReference type="SMART" id="SM00062">
    <property type="entry name" value="PBPb"/>
    <property type="match status" value="1"/>
</dbReference>
<accession>A0A6N2THZ5</accession>
<evidence type="ECO:0000256" key="2">
    <source>
        <dbReference type="ARBA" id="ARBA00010742"/>
    </source>
</evidence>
<evidence type="ECO:0000256" key="3">
    <source>
        <dbReference type="ARBA" id="ARBA00022729"/>
    </source>
</evidence>
<evidence type="ECO:0000259" key="5">
    <source>
        <dbReference type="SMART" id="SM00062"/>
    </source>
</evidence>
<gene>
    <name evidence="6" type="primary">ssuA</name>
    <name evidence="6" type="ORF">AVLFYP127_00660</name>
</gene>
<dbReference type="InterPro" id="IPR001638">
    <property type="entry name" value="Solute-binding_3/MltF_N"/>
</dbReference>
<evidence type="ECO:0000313" key="6">
    <source>
        <dbReference type="EMBL" id="VYT05350.1"/>
    </source>
</evidence>
<dbReference type="RefSeq" id="WP_156329170.1">
    <property type="nucleotide sequence ID" value="NZ_CACRSW010000026.1"/>
</dbReference>
<proteinExistence type="inferred from homology"/>